<protein>
    <submittedName>
        <fullName evidence="2">Sigma-70</fullName>
    </submittedName>
</protein>
<feature type="domain" description="RNA polymerase sigma-70" evidence="1">
    <location>
        <begin position="127"/>
        <end position="140"/>
    </location>
</feature>
<dbReference type="InterPro" id="IPR013324">
    <property type="entry name" value="RNA_pol_sigma_r3/r4-like"/>
</dbReference>
<dbReference type="GO" id="GO:0006352">
    <property type="term" value="P:DNA-templated transcription initiation"/>
    <property type="evidence" value="ECO:0007669"/>
    <property type="project" value="InterPro"/>
</dbReference>
<dbReference type="InterPro" id="IPR036388">
    <property type="entry name" value="WH-like_DNA-bd_sf"/>
</dbReference>
<organism evidence="2 3">
    <name type="scientific">Coprococcus comes</name>
    <dbReference type="NCBI Taxonomy" id="410072"/>
    <lineage>
        <taxon>Bacteria</taxon>
        <taxon>Bacillati</taxon>
        <taxon>Bacillota</taxon>
        <taxon>Clostridia</taxon>
        <taxon>Lachnospirales</taxon>
        <taxon>Lachnospiraceae</taxon>
        <taxon>Coprococcus</taxon>
    </lineage>
</organism>
<evidence type="ECO:0000313" key="3">
    <source>
        <dbReference type="Proteomes" id="UP000095362"/>
    </source>
</evidence>
<accession>A0A174ID71</accession>
<dbReference type="InterPro" id="IPR000943">
    <property type="entry name" value="RNA_pol_sigma70"/>
</dbReference>
<evidence type="ECO:0000313" key="2">
    <source>
        <dbReference type="EMBL" id="CUO84411.1"/>
    </source>
</evidence>
<proteinExistence type="predicted"/>
<dbReference type="STRING" id="410072.ERS852525_03326"/>
<gene>
    <name evidence="2" type="primary">rpoD</name>
    <name evidence="2" type="ORF">ERS852481_03014</name>
</gene>
<dbReference type="SUPFAM" id="SSF88946">
    <property type="entry name" value="Sigma2 domain of RNA polymerase sigma factors"/>
    <property type="match status" value="1"/>
</dbReference>
<dbReference type="AlphaFoldDB" id="A0A174ID71"/>
<reference evidence="2 3" key="1">
    <citation type="submission" date="2015-09" db="EMBL/GenBank/DDBJ databases">
        <authorList>
            <consortium name="Pathogen Informatics"/>
        </authorList>
    </citation>
    <scope>NUCLEOTIDE SEQUENCE [LARGE SCALE GENOMIC DNA]</scope>
    <source>
        <strain evidence="2 3">2789STDY5834866</strain>
    </source>
</reference>
<dbReference type="Gene3D" id="1.20.120.1810">
    <property type="match status" value="1"/>
</dbReference>
<dbReference type="PaxDb" id="410072-ERS852525_03326"/>
<dbReference type="SUPFAM" id="SSF88659">
    <property type="entry name" value="Sigma3 and sigma4 domains of RNA polymerase sigma factors"/>
    <property type="match status" value="1"/>
</dbReference>
<dbReference type="Gene3D" id="1.10.10.10">
    <property type="entry name" value="Winged helix-like DNA-binding domain superfamily/Winged helix DNA-binding domain"/>
    <property type="match status" value="1"/>
</dbReference>
<dbReference type="GO" id="GO:0003700">
    <property type="term" value="F:DNA-binding transcription factor activity"/>
    <property type="evidence" value="ECO:0007669"/>
    <property type="project" value="InterPro"/>
</dbReference>
<dbReference type="RefSeq" id="WP_055262210.1">
    <property type="nucleotide sequence ID" value="NZ_CYZK01000032.1"/>
</dbReference>
<dbReference type="PROSITE" id="PS00715">
    <property type="entry name" value="SIGMA70_1"/>
    <property type="match status" value="1"/>
</dbReference>
<dbReference type="InterPro" id="IPR013325">
    <property type="entry name" value="RNA_pol_sigma_r2"/>
</dbReference>
<sequence>MAERLEFREKLAGILTLCESQNSITDKATVEAYFAEDNLSAEQMELVFDYLLSKKVIVKGYVKVGGSIKNAENTEEPIRYTQEEQDYLNLYEQDLKGLRDGDPLKELLPAILTMAKEMHRADIYIGDLVQEGNMGLMLAMEDHADDTEALLSMAKESMQALLESQEETKKQDNRMVEKVNDLDEQIKKLSDELGRKVSVDELEEFAGITEDEISNILKLAGEELPPEEK</sequence>
<name>A0A174ID71_9FIRM</name>
<evidence type="ECO:0000259" key="1">
    <source>
        <dbReference type="PROSITE" id="PS00715"/>
    </source>
</evidence>
<dbReference type="Proteomes" id="UP000095362">
    <property type="component" value="Unassembled WGS sequence"/>
</dbReference>
<dbReference type="EMBL" id="CYZK01000032">
    <property type="protein sequence ID" value="CUO84411.1"/>
    <property type="molecule type" value="Genomic_DNA"/>
</dbReference>